<sequence>MTPGSPRNGEGDRPEDGGGGPPLLQQPIKQVKHARALRKKLSLPEGLLWRELQTRPGGYRFRKQFPQAPYTIDFACLSARLAIEVDGEAHNRGDRPAKDIVRDTIMAERGFRTLRLPAYEVLKNMDSCITAIVEACREAGPPPPSLRDGPPPRSGEELA</sequence>
<reference evidence="3 4" key="1">
    <citation type="submission" date="2024-09" db="EMBL/GenBank/DDBJ databases">
        <authorList>
            <person name="Sun Q."/>
            <person name="Mori K."/>
        </authorList>
    </citation>
    <scope>NUCLEOTIDE SEQUENCE [LARGE SCALE GENOMIC DNA]</scope>
    <source>
        <strain evidence="3 4">CCM 7706</strain>
    </source>
</reference>
<keyword evidence="3" id="KW-0255">Endonuclease</keyword>
<dbReference type="PANTHER" id="PTHR38590">
    <property type="entry name" value="BLL0828 PROTEIN"/>
    <property type="match status" value="1"/>
</dbReference>
<dbReference type="GO" id="GO:0004519">
    <property type="term" value="F:endonuclease activity"/>
    <property type="evidence" value="ECO:0007669"/>
    <property type="project" value="UniProtKB-KW"/>
</dbReference>
<keyword evidence="4" id="KW-1185">Reference proteome</keyword>
<evidence type="ECO:0000313" key="3">
    <source>
        <dbReference type="EMBL" id="MFC0206117.1"/>
    </source>
</evidence>
<feature type="region of interest" description="Disordered" evidence="1">
    <location>
        <begin position="139"/>
        <end position="159"/>
    </location>
</feature>
<dbReference type="Gene3D" id="3.40.960.10">
    <property type="entry name" value="VSR Endonuclease"/>
    <property type="match status" value="1"/>
</dbReference>
<organism evidence="3 4">
    <name type="scientific">Novosphingobium soli</name>
    <dbReference type="NCBI Taxonomy" id="574956"/>
    <lineage>
        <taxon>Bacteria</taxon>
        <taxon>Pseudomonadati</taxon>
        <taxon>Pseudomonadota</taxon>
        <taxon>Alphaproteobacteria</taxon>
        <taxon>Sphingomonadales</taxon>
        <taxon>Sphingomonadaceae</taxon>
        <taxon>Novosphingobium</taxon>
    </lineage>
</organism>
<dbReference type="InterPro" id="IPR011335">
    <property type="entry name" value="Restrct_endonuc-II-like"/>
</dbReference>
<dbReference type="PANTHER" id="PTHR38590:SF1">
    <property type="entry name" value="BLL0828 PROTEIN"/>
    <property type="match status" value="1"/>
</dbReference>
<feature type="domain" description="DUF559" evidence="2">
    <location>
        <begin position="30"/>
        <end position="136"/>
    </location>
</feature>
<feature type="compositionally biased region" description="Pro residues" evidence="1">
    <location>
        <begin position="140"/>
        <end position="153"/>
    </location>
</feature>
<name>A0ABV6D0I3_9SPHN</name>
<protein>
    <submittedName>
        <fullName evidence="3">Endonuclease domain-containing protein</fullName>
    </submittedName>
</protein>
<dbReference type="Proteomes" id="UP001589798">
    <property type="component" value="Unassembled WGS sequence"/>
</dbReference>
<dbReference type="InterPro" id="IPR047216">
    <property type="entry name" value="Endonuclease_DUF559_bact"/>
</dbReference>
<dbReference type="InterPro" id="IPR007569">
    <property type="entry name" value="DUF559"/>
</dbReference>
<dbReference type="EMBL" id="JBHLWK010000023">
    <property type="protein sequence ID" value="MFC0206117.1"/>
    <property type="molecule type" value="Genomic_DNA"/>
</dbReference>
<keyword evidence="3" id="KW-0378">Hydrolase</keyword>
<proteinExistence type="predicted"/>
<feature type="region of interest" description="Disordered" evidence="1">
    <location>
        <begin position="1"/>
        <end position="25"/>
    </location>
</feature>
<dbReference type="SUPFAM" id="SSF52980">
    <property type="entry name" value="Restriction endonuclease-like"/>
    <property type="match status" value="1"/>
</dbReference>
<evidence type="ECO:0000313" key="4">
    <source>
        <dbReference type="Proteomes" id="UP001589798"/>
    </source>
</evidence>
<keyword evidence="3" id="KW-0540">Nuclease</keyword>
<evidence type="ECO:0000259" key="2">
    <source>
        <dbReference type="Pfam" id="PF04480"/>
    </source>
</evidence>
<dbReference type="RefSeq" id="WP_379556384.1">
    <property type="nucleotide sequence ID" value="NZ_JBHUKO010000002.1"/>
</dbReference>
<dbReference type="CDD" id="cd01038">
    <property type="entry name" value="Endonuclease_DUF559"/>
    <property type="match status" value="1"/>
</dbReference>
<gene>
    <name evidence="3" type="ORF">ACFFJC_17780</name>
</gene>
<comment type="caution">
    <text evidence="3">The sequence shown here is derived from an EMBL/GenBank/DDBJ whole genome shotgun (WGS) entry which is preliminary data.</text>
</comment>
<dbReference type="Pfam" id="PF04480">
    <property type="entry name" value="DUF559"/>
    <property type="match status" value="1"/>
</dbReference>
<evidence type="ECO:0000256" key="1">
    <source>
        <dbReference type="SAM" id="MobiDB-lite"/>
    </source>
</evidence>
<accession>A0ABV6D0I3</accession>